<evidence type="ECO:0000256" key="1">
    <source>
        <dbReference type="SAM" id="MobiDB-lite"/>
    </source>
</evidence>
<keyword evidence="4" id="KW-1185">Reference proteome</keyword>
<organism evidence="3 4">
    <name type="scientific">Rhynchosporium secalis</name>
    <name type="common">Barley scald fungus</name>
    <dbReference type="NCBI Taxonomy" id="38038"/>
    <lineage>
        <taxon>Eukaryota</taxon>
        <taxon>Fungi</taxon>
        <taxon>Dikarya</taxon>
        <taxon>Ascomycota</taxon>
        <taxon>Pezizomycotina</taxon>
        <taxon>Leotiomycetes</taxon>
        <taxon>Helotiales</taxon>
        <taxon>Ploettnerulaceae</taxon>
        <taxon>Rhynchosporium</taxon>
    </lineage>
</organism>
<sequence>MTHCAQFLSFSLLALPIILHIINFISSLTNEQASSTNPTNDTAYFLVQLVCYLVAVPSAIVLLRQPPPAELRLVRNGVHRSKTTKTIGFLVSRRPRLEGSIPRKEQDVELGLGEADIGQMRRIEPGVSDGRSSEFGEDAAPDHVKREREGEGHEPKWEARSLEAMETASRMMGTIMNMGE</sequence>
<accession>A0A1E1MHD0</accession>
<evidence type="ECO:0000313" key="3">
    <source>
        <dbReference type="EMBL" id="CZT48508.1"/>
    </source>
</evidence>
<protein>
    <submittedName>
        <fullName evidence="3">Uncharacterized protein</fullName>
    </submittedName>
</protein>
<feature type="region of interest" description="Disordered" evidence="1">
    <location>
        <begin position="124"/>
        <end position="159"/>
    </location>
</feature>
<proteinExistence type="predicted"/>
<dbReference type="Proteomes" id="UP000177625">
    <property type="component" value="Unassembled WGS sequence"/>
</dbReference>
<feature type="transmembrane region" description="Helical" evidence="2">
    <location>
        <begin position="45"/>
        <end position="63"/>
    </location>
</feature>
<feature type="compositionally biased region" description="Basic and acidic residues" evidence="1">
    <location>
        <begin position="140"/>
        <end position="159"/>
    </location>
</feature>
<evidence type="ECO:0000256" key="2">
    <source>
        <dbReference type="SAM" id="Phobius"/>
    </source>
</evidence>
<dbReference type="AlphaFoldDB" id="A0A1E1MHD0"/>
<feature type="transmembrane region" description="Helical" evidence="2">
    <location>
        <begin position="7"/>
        <end position="25"/>
    </location>
</feature>
<reference evidence="4" key="1">
    <citation type="submission" date="2016-03" db="EMBL/GenBank/DDBJ databases">
        <authorList>
            <person name="Guldener U."/>
        </authorList>
    </citation>
    <scope>NUCLEOTIDE SEQUENCE [LARGE SCALE GENOMIC DNA]</scope>
</reference>
<dbReference type="EMBL" id="FJVC01000337">
    <property type="protein sequence ID" value="CZT48508.1"/>
    <property type="molecule type" value="Genomic_DNA"/>
</dbReference>
<evidence type="ECO:0000313" key="4">
    <source>
        <dbReference type="Proteomes" id="UP000177625"/>
    </source>
</evidence>
<gene>
    <name evidence="3" type="ORF">RSE6_09212</name>
</gene>
<keyword evidence="2" id="KW-1133">Transmembrane helix</keyword>
<name>A0A1E1MHD0_RHYSE</name>
<keyword evidence="2" id="KW-0812">Transmembrane</keyword>
<keyword evidence="2" id="KW-0472">Membrane</keyword>